<protein>
    <recommendedName>
        <fullName evidence="19">Bifunctional NAD(P)H-hydrate repair enzyme</fullName>
    </recommendedName>
    <alternativeName>
        <fullName evidence="19">Nicotinamide nucleotide repair protein</fullName>
    </alternativeName>
    <domain>
        <recommendedName>
            <fullName evidence="19">ADP-dependent (S)-NAD(P)H-hydrate dehydratase</fullName>
            <ecNumber evidence="19">4.2.1.136</ecNumber>
        </recommendedName>
        <alternativeName>
            <fullName evidence="19">ADP-dependent NAD(P)HX dehydratase</fullName>
        </alternativeName>
    </domain>
    <domain>
        <recommendedName>
            <fullName evidence="19">NAD(P)H-hydrate epimerase</fullName>
            <ecNumber evidence="19">5.1.99.6</ecNumber>
        </recommendedName>
    </domain>
</protein>
<dbReference type="GO" id="GO:0005524">
    <property type="term" value="F:ATP binding"/>
    <property type="evidence" value="ECO:0007669"/>
    <property type="project" value="UniProtKB-UniRule"/>
</dbReference>
<feature type="binding site" evidence="18">
    <location>
        <position position="168"/>
    </location>
    <ligand>
        <name>(6S)-NADPHX</name>
        <dbReference type="ChEBI" id="CHEBI:64076"/>
    </ligand>
</feature>
<dbReference type="PROSITE" id="PS51383">
    <property type="entry name" value="YJEF_C_3"/>
    <property type="match status" value="1"/>
</dbReference>
<keyword evidence="11 18" id="KW-0413">Isomerase</keyword>
<dbReference type="Pfam" id="PF01256">
    <property type="entry name" value="Carb_kinase"/>
    <property type="match status" value="1"/>
</dbReference>
<comment type="similarity">
    <text evidence="18">Belongs to the NnrE/AIBP family.</text>
</comment>
<evidence type="ECO:0000256" key="11">
    <source>
        <dbReference type="ARBA" id="ARBA00023235"/>
    </source>
</evidence>
<evidence type="ECO:0000256" key="17">
    <source>
        <dbReference type="HAMAP-Rule" id="MF_01965"/>
    </source>
</evidence>
<feature type="binding site" evidence="18">
    <location>
        <begin position="139"/>
        <end position="145"/>
    </location>
    <ligand>
        <name>(6S)-NADPHX</name>
        <dbReference type="ChEBI" id="CHEBI:64076"/>
    </ligand>
</feature>
<feature type="binding site" evidence="17">
    <location>
        <position position="450"/>
    </location>
    <ligand>
        <name>(6S)-NADPHX</name>
        <dbReference type="ChEBI" id="CHEBI:64076"/>
    </ligand>
</feature>
<keyword evidence="7 17" id="KW-0067">ATP-binding</keyword>
<evidence type="ECO:0000256" key="19">
    <source>
        <dbReference type="PIRNR" id="PIRNR017184"/>
    </source>
</evidence>
<evidence type="ECO:0000313" key="23">
    <source>
        <dbReference type="Proteomes" id="UP000004848"/>
    </source>
</evidence>
<dbReference type="EC" id="4.2.1.136" evidence="19"/>
<feature type="binding site" evidence="17">
    <location>
        <position position="387"/>
    </location>
    <ligand>
        <name>(6S)-NADPHX</name>
        <dbReference type="ChEBI" id="CHEBI:64076"/>
    </ligand>
</feature>
<dbReference type="eggNOG" id="COG0063">
    <property type="taxonomic scope" value="Bacteria"/>
</dbReference>
<comment type="cofactor">
    <cofactor evidence="17">
        <name>Mg(2+)</name>
        <dbReference type="ChEBI" id="CHEBI:18420"/>
    </cofactor>
</comment>
<evidence type="ECO:0000256" key="4">
    <source>
        <dbReference type="ARBA" id="ARBA00009524"/>
    </source>
</evidence>
<dbReference type="HAMAP" id="MF_01965">
    <property type="entry name" value="NADHX_dehydratase"/>
    <property type="match status" value="1"/>
</dbReference>
<comment type="function">
    <text evidence="14 19">Bifunctional enzyme that catalyzes the epimerization of the S- and R-forms of NAD(P)HX and the dehydration of the S-form of NAD(P)HX at the expense of ADP, which is converted to AMP. This allows the repair of both epimers of NAD(P)HX, a damaged form of NAD(P)H that is a result of enzymatic or heat-dependent hydration.</text>
</comment>
<dbReference type="HAMAP" id="MF_01966">
    <property type="entry name" value="NADHX_epimerase"/>
    <property type="match status" value="1"/>
</dbReference>
<comment type="catalytic activity">
    <reaction evidence="1 18 19">
        <text>(6R)-NADHX = (6S)-NADHX</text>
        <dbReference type="Rhea" id="RHEA:32215"/>
        <dbReference type="ChEBI" id="CHEBI:64074"/>
        <dbReference type="ChEBI" id="CHEBI:64075"/>
        <dbReference type="EC" id="5.1.99.6"/>
    </reaction>
</comment>
<comment type="subunit">
    <text evidence="17">Homotetramer.</text>
</comment>
<dbReference type="AlphaFoldDB" id="A0NTA1"/>
<evidence type="ECO:0000313" key="22">
    <source>
        <dbReference type="EMBL" id="EAV44183.1"/>
    </source>
</evidence>
<comment type="cofactor">
    <cofactor evidence="18 19">
        <name>K(+)</name>
        <dbReference type="ChEBI" id="CHEBI:29103"/>
    </cofactor>
    <text evidence="18 19">Binds 1 potassium ion per subunit.</text>
</comment>
<comment type="function">
    <text evidence="17">Catalyzes the dehydration of the S-form of NAD(P)HX at the expense of ADP, which is converted to AMP. Together with NAD(P)HX epimerase, which catalyzes the epimerization of the S- and R-forms, the enzyme allows the repair of both epimers of NAD(P)HX, a damaged form of NAD(P)H that is a result of enzymatic or heat-dependent hydration.</text>
</comment>
<feature type="domain" description="YjeF N-terminal" evidence="21">
    <location>
        <begin position="18"/>
        <end position="225"/>
    </location>
</feature>
<dbReference type="OrthoDB" id="9806925at2"/>
<dbReference type="InterPro" id="IPR004443">
    <property type="entry name" value="YjeF_N_dom"/>
</dbReference>
<dbReference type="Pfam" id="PF03853">
    <property type="entry name" value="YjeF_N"/>
    <property type="match status" value="1"/>
</dbReference>
<dbReference type="NCBIfam" id="TIGR00197">
    <property type="entry name" value="yjeF_nterm"/>
    <property type="match status" value="1"/>
</dbReference>
<feature type="binding site" evidence="17">
    <location>
        <position position="449"/>
    </location>
    <ligand>
        <name>AMP</name>
        <dbReference type="ChEBI" id="CHEBI:456215"/>
    </ligand>
</feature>
<dbReference type="Gene3D" id="3.40.50.10260">
    <property type="entry name" value="YjeF N-terminal domain"/>
    <property type="match status" value="1"/>
</dbReference>
<evidence type="ECO:0000256" key="13">
    <source>
        <dbReference type="ARBA" id="ARBA00023268"/>
    </source>
</evidence>
<dbReference type="Proteomes" id="UP000004848">
    <property type="component" value="Unassembled WGS sequence"/>
</dbReference>
<dbReference type="EMBL" id="AAUW01000007">
    <property type="protein sequence ID" value="EAV44183.1"/>
    <property type="molecule type" value="Genomic_DNA"/>
</dbReference>
<comment type="similarity">
    <text evidence="4 19">In the C-terminal section; belongs to the NnrD/CARKD family.</text>
</comment>
<name>A0NTA1_ROSAI</name>
<dbReference type="PIRSF" id="PIRSF017184">
    <property type="entry name" value="Nnr"/>
    <property type="match status" value="1"/>
</dbReference>
<dbReference type="EC" id="5.1.99.6" evidence="19"/>
<keyword evidence="8 17" id="KW-0521">NADP</keyword>
<dbReference type="GO" id="GO:0110051">
    <property type="term" value="P:metabolite repair"/>
    <property type="evidence" value="ECO:0007669"/>
    <property type="project" value="TreeGrafter"/>
</dbReference>
<evidence type="ECO:0000256" key="7">
    <source>
        <dbReference type="ARBA" id="ARBA00022840"/>
    </source>
</evidence>
<dbReference type="SUPFAM" id="SSF53613">
    <property type="entry name" value="Ribokinase-like"/>
    <property type="match status" value="1"/>
</dbReference>
<feature type="binding site" evidence="17">
    <location>
        <begin position="420"/>
        <end position="424"/>
    </location>
    <ligand>
        <name>AMP</name>
        <dbReference type="ChEBI" id="CHEBI:456215"/>
    </ligand>
</feature>
<feature type="binding site" evidence="17">
    <location>
        <position position="333"/>
    </location>
    <ligand>
        <name>(6S)-NADPHX</name>
        <dbReference type="ChEBI" id="CHEBI:64076"/>
    </ligand>
</feature>
<dbReference type="GO" id="GO:0046496">
    <property type="term" value="P:nicotinamide nucleotide metabolic process"/>
    <property type="evidence" value="ECO:0007669"/>
    <property type="project" value="UniProtKB-UniRule"/>
</dbReference>
<dbReference type="InterPro" id="IPR036652">
    <property type="entry name" value="YjeF_N_dom_sf"/>
</dbReference>
<dbReference type="GO" id="GO:0052856">
    <property type="term" value="F:NAD(P)HX epimerase activity"/>
    <property type="evidence" value="ECO:0007669"/>
    <property type="project" value="UniProtKB-UniRule"/>
</dbReference>
<dbReference type="GeneID" id="68846709"/>
<keyword evidence="6 17" id="KW-0547">Nucleotide-binding</keyword>
<dbReference type="CDD" id="cd01171">
    <property type="entry name" value="YXKO-related"/>
    <property type="match status" value="1"/>
</dbReference>
<dbReference type="InterPro" id="IPR030677">
    <property type="entry name" value="Nnr"/>
</dbReference>
<comment type="similarity">
    <text evidence="3 19">In the N-terminal section; belongs to the NnrE/AIBP family.</text>
</comment>
<dbReference type="InterPro" id="IPR017953">
    <property type="entry name" value="Carbohydrate_kinase_pred_CS"/>
</dbReference>
<comment type="caution">
    <text evidence="22">The sequence shown here is derived from an EMBL/GenBank/DDBJ whole genome shotgun (WGS) entry which is preliminary data.</text>
</comment>
<dbReference type="GO" id="GO:0046872">
    <property type="term" value="F:metal ion binding"/>
    <property type="evidence" value="ECO:0007669"/>
    <property type="project" value="UniProtKB-UniRule"/>
</dbReference>
<dbReference type="PROSITE" id="PS01050">
    <property type="entry name" value="YJEF_C_2"/>
    <property type="match status" value="1"/>
</dbReference>
<evidence type="ECO:0000256" key="18">
    <source>
        <dbReference type="HAMAP-Rule" id="MF_01966"/>
    </source>
</evidence>
<keyword evidence="9 18" id="KW-0630">Potassium</keyword>
<evidence type="ECO:0000256" key="9">
    <source>
        <dbReference type="ARBA" id="ARBA00022958"/>
    </source>
</evidence>
<dbReference type="RefSeq" id="WP_006934739.1">
    <property type="nucleotide sequence ID" value="NZ_AAUW01000007.1"/>
</dbReference>
<dbReference type="SUPFAM" id="SSF64153">
    <property type="entry name" value="YjeF N-terminal domain-like"/>
    <property type="match status" value="1"/>
</dbReference>
<comment type="catalytic activity">
    <reaction evidence="15 17 19">
        <text>(6S)-NADHX + ADP = AMP + phosphate + NADH + H(+)</text>
        <dbReference type="Rhea" id="RHEA:32223"/>
        <dbReference type="ChEBI" id="CHEBI:15378"/>
        <dbReference type="ChEBI" id="CHEBI:43474"/>
        <dbReference type="ChEBI" id="CHEBI:57945"/>
        <dbReference type="ChEBI" id="CHEBI:64074"/>
        <dbReference type="ChEBI" id="CHEBI:456215"/>
        <dbReference type="ChEBI" id="CHEBI:456216"/>
        <dbReference type="EC" id="4.2.1.136"/>
    </reaction>
</comment>
<keyword evidence="5 18" id="KW-0479">Metal-binding</keyword>
<comment type="catalytic activity">
    <reaction evidence="16 17 19">
        <text>(6S)-NADPHX + ADP = AMP + phosphate + NADPH + H(+)</text>
        <dbReference type="Rhea" id="RHEA:32235"/>
        <dbReference type="ChEBI" id="CHEBI:15378"/>
        <dbReference type="ChEBI" id="CHEBI:43474"/>
        <dbReference type="ChEBI" id="CHEBI:57783"/>
        <dbReference type="ChEBI" id="CHEBI:64076"/>
        <dbReference type="ChEBI" id="CHEBI:456215"/>
        <dbReference type="ChEBI" id="CHEBI:456216"/>
        <dbReference type="EC" id="4.2.1.136"/>
    </reaction>
</comment>
<feature type="binding site" evidence="18">
    <location>
        <position position="66"/>
    </location>
    <ligand>
        <name>K(+)</name>
        <dbReference type="ChEBI" id="CHEBI:29103"/>
    </ligand>
</feature>
<evidence type="ECO:0000256" key="16">
    <source>
        <dbReference type="ARBA" id="ARBA00049209"/>
    </source>
</evidence>
<evidence type="ECO:0000256" key="1">
    <source>
        <dbReference type="ARBA" id="ARBA00000013"/>
    </source>
</evidence>
<dbReference type="eggNOG" id="COG0062">
    <property type="taxonomic scope" value="Bacteria"/>
</dbReference>
<proteinExistence type="inferred from homology"/>
<evidence type="ECO:0000256" key="10">
    <source>
        <dbReference type="ARBA" id="ARBA00023027"/>
    </source>
</evidence>
<reference evidence="22 23" key="1">
    <citation type="submission" date="2006-05" db="EMBL/GenBank/DDBJ databases">
        <authorList>
            <person name="King G."/>
            <person name="Ferriera S."/>
            <person name="Johnson J."/>
            <person name="Kravitz S."/>
            <person name="Beeson K."/>
            <person name="Sutton G."/>
            <person name="Rogers Y.-H."/>
            <person name="Friedman R."/>
            <person name="Frazier M."/>
            <person name="Venter J.C."/>
        </authorList>
    </citation>
    <scope>NUCLEOTIDE SEQUENCE [LARGE SCALE GENOMIC DNA]</scope>
    <source>
        <strain evidence="23">ATCC 25650 / DSM 13394 / JCM 20685 / NBRC 16684 / NCIMB 2208 / IAM 12614 / B1</strain>
    </source>
</reference>
<evidence type="ECO:0000256" key="12">
    <source>
        <dbReference type="ARBA" id="ARBA00023239"/>
    </source>
</evidence>
<dbReference type="PANTHER" id="PTHR12592:SF0">
    <property type="entry name" value="ATP-DEPENDENT (S)-NAD(P)H-HYDRATE DEHYDRATASE"/>
    <property type="match status" value="1"/>
</dbReference>
<dbReference type="InterPro" id="IPR029056">
    <property type="entry name" value="Ribokinase-like"/>
</dbReference>
<comment type="similarity">
    <text evidence="17">Belongs to the NnrD/CARKD family.</text>
</comment>
<dbReference type="Gene3D" id="3.40.1190.20">
    <property type="match status" value="1"/>
</dbReference>
<evidence type="ECO:0000256" key="3">
    <source>
        <dbReference type="ARBA" id="ARBA00006001"/>
    </source>
</evidence>
<evidence type="ECO:0000256" key="14">
    <source>
        <dbReference type="ARBA" id="ARBA00025153"/>
    </source>
</evidence>
<evidence type="ECO:0000256" key="2">
    <source>
        <dbReference type="ARBA" id="ARBA00000909"/>
    </source>
</evidence>
<feature type="binding site" evidence="18">
    <location>
        <position position="135"/>
    </location>
    <ligand>
        <name>K(+)</name>
        <dbReference type="ChEBI" id="CHEBI:29103"/>
    </ligand>
</feature>
<feature type="binding site" evidence="18">
    <location>
        <begin position="65"/>
        <end position="69"/>
    </location>
    <ligand>
        <name>(6S)-NADPHX</name>
        <dbReference type="ChEBI" id="CHEBI:64076"/>
    </ligand>
</feature>
<gene>
    <name evidence="17" type="primary">nnrD</name>
    <name evidence="18" type="synonym">nnrE</name>
    <name evidence="22" type="ORF">SIAM614_15330</name>
</gene>
<comment type="function">
    <text evidence="18">Catalyzes the epimerization of the S- and R-forms of NAD(P)HX, a damaged form of NAD(P)H that is a result of enzymatic or heat-dependent hydration. This is a prerequisite for the S-specific NAD(P)H-hydrate dehydratase to allow the repair of both epimers of NAD(P)HX.</text>
</comment>
<evidence type="ECO:0000259" key="21">
    <source>
        <dbReference type="PROSITE" id="PS51385"/>
    </source>
</evidence>
<dbReference type="PANTHER" id="PTHR12592">
    <property type="entry name" value="ATP-DEPENDENT (S)-NAD(P)H-HYDRATE DEHYDRATASE FAMILY MEMBER"/>
    <property type="match status" value="1"/>
</dbReference>
<feature type="binding site" evidence="17">
    <location>
        <position position="270"/>
    </location>
    <ligand>
        <name>(6S)-NADPHX</name>
        <dbReference type="ChEBI" id="CHEBI:64076"/>
    </ligand>
</feature>
<evidence type="ECO:0000256" key="15">
    <source>
        <dbReference type="ARBA" id="ARBA00048238"/>
    </source>
</evidence>
<keyword evidence="10 17" id="KW-0520">NAD</keyword>
<keyword evidence="12 17" id="KW-0456">Lyase</keyword>
<feature type="binding site" evidence="18">
    <location>
        <position position="171"/>
    </location>
    <ligand>
        <name>K(+)</name>
        <dbReference type="ChEBI" id="CHEBI:29103"/>
    </ligand>
</feature>
<feature type="domain" description="YjeF C-terminal" evidence="20">
    <location>
        <begin position="235"/>
        <end position="504"/>
    </location>
</feature>
<evidence type="ECO:0000256" key="5">
    <source>
        <dbReference type="ARBA" id="ARBA00022723"/>
    </source>
</evidence>
<dbReference type="PROSITE" id="PS51385">
    <property type="entry name" value="YJEF_N"/>
    <property type="match status" value="1"/>
</dbReference>
<keyword evidence="13" id="KW-0511">Multifunctional enzyme</keyword>
<evidence type="ECO:0000256" key="6">
    <source>
        <dbReference type="ARBA" id="ARBA00022741"/>
    </source>
</evidence>
<accession>A0NTA1</accession>
<evidence type="ECO:0000259" key="20">
    <source>
        <dbReference type="PROSITE" id="PS51383"/>
    </source>
</evidence>
<dbReference type="InterPro" id="IPR000631">
    <property type="entry name" value="CARKD"/>
</dbReference>
<dbReference type="GO" id="GO:0052855">
    <property type="term" value="F:ADP-dependent NAD(P)H-hydrate dehydratase activity"/>
    <property type="evidence" value="ECO:0007669"/>
    <property type="project" value="UniProtKB-UniRule"/>
</dbReference>
<comment type="caution">
    <text evidence="18">Lacks conserved residue(s) required for the propagation of feature annotation.</text>
</comment>
<comment type="catalytic activity">
    <reaction evidence="2 18 19">
        <text>(6R)-NADPHX = (6S)-NADPHX</text>
        <dbReference type="Rhea" id="RHEA:32227"/>
        <dbReference type="ChEBI" id="CHEBI:64076"/>
        <dbReference type="ChEBI" id="CHEBI:64077"/>
        <dbReference type="EC" id="5.1.99.6"/>
    </reaction>
</comment>
<evidence type="ECO:0000256" key="8">
    <source>
        <dbReference type="ARBA" id="ARBA00022857"/>
    </source>
</evidence>
<dbReference type="NCBIfam" id="TIGR00196">
    <property type="entry name" value="yjeF_cterm"/>
    <property type="match status" value="1"/>
</dbReference>
<sequence>MSRHDATLQCVLLTPQEMGRADHLTIEGGVPGIDLMEHAGQAVARAAADMVPVFGRIVVLCGPGNNGGDGFIAARCLASAGYAVDVRLLKSPDDLKGDALEAFQRMELTSSLAVEGDYVANDLSAALTDADLIVDALFGAGLDRALSGAAEALVKAVNQSGVPVLAVDLPSGVQGANGAVEGEAVSARQTVTFFRQKPGHLLYPGRQHCGRTIVAQIGIEADVLDQIAPATFVNGPDLWLGSWPQALPTGHKYSRGHAVVFGGPVTATGAARLSAGAALRAGAGLVTLASPPDALLVNASHLTAVMLKKVAPETGIRDLLSDQRLNAVLIGPGYGVGEKTCLAVAEILDANRAVVCDADALTSFADDPSRLFSRLKSHPEPVVLTPHEGEFARLFPDLSGDKLFRAREAARRSGAVLILKGPDSVIAAPDGRAAINSNAPPWLATAGSGDVLAGIVVGLLAQGVPGFEAAAMAVWLHGEAGREAGPGLTSEDLESALKPVLRALVEKPDCP</sequence>
<organism evidence="22 23">
    <name type="scientific">Roseibium aggregatum (strain ATCC 25650 / DSM 13394 / JCM 20685 / NBRC 16684 / NCIMB 2208 / IAM 12614 / B1)</name>
    <name type="common">Stappia aggregata</name>
    <dbReference type="NCBI Taxonomy" id="384765"/>
    <lineage>
        <taxon>Bacteria</taxon>
        <taxon>Pseudomonadati</taxon>
        <taxon>Pseudomonadota</taxon>
        <taxon>Alphaproteobacteria</taxon>
        <taxon>Hyphomicrobiales</taxon>
        <taxon>Stappiaceae</taxon>
        <taxon>Roseibium</taxon>
    </lineage>
</organism>